<feature type="transmembrane region" description="Helical" evidence="2">
    <location>
        <begin position="114"/>
        <end position="136"/>
    </location>
</feature>
<feature type="region of interest" description="Disordered" evidence="1">
    <location>
        <begin position="54"/>
        <end position="107"/>
    </location>
</feature>
<feature type="compositionally biased region" description="Acidic residues" evidence="1">
    <location>
        <begin position="86"/>
        <end position="96"/>
    </location>
</feature>
<evidence type="ECO:0000256" key="2">
    <source>
        <dbReference type="SAM" id="Phobius"/>
    </source>
</evidence>
<keyword evidence="2" id="KW-0812">Transmembrane</keyword>
<feature type="compositionally biased region" description="Polar residues" evidence="1">
    <location>
        <begin position="141"/>
        <end position="154"/>
    </location>
</feature>
<gene>
    <name evidence="3" type="ORF">GCM10010406_02690</name>
</gene>
<feature type="compositionally biased region" description="Basic and acidic residues" evidence="1">
    <location>
        <begin position="58"/>
        <end position="69"/>
    </location>
</feature>
<protein>
    <submittedName>
        <fullName evidence="3">Uncharacterized protein</fullName>
    </submittedName>
</protein>
<sequence>MPDDVGGTPPEDGSDHESRHHGEADDEFAAVVLDEDFVRSAPVHEPTAAERLLAAARARAEAERGRPAGRDGFGPPYEEHGREHDGEWDDFEDDSPDGYPPLRRRSRPGRWHRTVAWVLALVMGVGVVALTVLAVYRGASSGRQQPTPVPTGTSRFDPPASGLPVLPPVAEHTPPVHAPPVP</sequence>
<proteinExistence type="predicted"/>
<name>A0ABN3KRS8_9ACTN</name>
<reference evidence="3 4" key="1">
    <citation type="journal article" date="2019" name="Int. J. Syst. Evol. Microbiol.">
        <title>The Global Catalogue of Microorganisms (GCM) 10K type strain sequencing project: providing services to taxonomists for standard genome sequencing and annotation.</title>
        <authorList>
            <consortium name="The Broad Institute Genomics Platform"/>
            <consortium name="The Broad Institute Genome Sequencing Center for Infectious Disease"/>
            <person name="Wu L."/>
            <person name="Ma J."/>
        </authorList>
    </citation>
    <scope>NUCLEOTIDE SEQUENCE [LARGE SCALE GENOMIC DNA]</scope>
    <source>
        <strain evidence="3 4">JCM 6307</strain>
    </source>
</reference>
<evidence type="ECO:0000313" key="3">
    <source>
        <dbReference type="EMBL" id="GAA2470576.1"/>
    </source>
</evidence>
<evidence type="ECO:0000313" key="4">
    <source>
        <dbReference type="Proteomes" id="UP001501358"/>
    </source>
</evidence>
<keyword evidence="2" id="KW-0472">Membrane</keyword>
<accession>A0ABN3KRS8</accession>
<keyword evidence="4" id="KW-1185">Reference proteome</keyword>
<comment type="caution">
    <text evidence="3">The sequence shown here is derived from an EMBL/GenBank/DDBJ whole genome shotgun (WGS) entry which is preliminary data.</text>
</comment>
<dbReference type="EMBL" id="BAAATA010000001">
    <property type="protein sequence ID" value="GAA2470576.1"/>
    <property type="molecule type" value="Genomic_DNA"/>
</dbReference>
<keyword evidence="2" id="KW-1133">Transmembrane helix</keyword>
<evidence type="ECO:0000256" key="1">
    <source>
        <dbReference type="SAM" id="MobiDB-lite"/>
    </source>
</evidence>
<feature type="region of interest" description="Disordered" evidence="1">
    <location>
        <begin position="1"/>
        <end position="28"/>
    </location>
</feature>
<feature type="compositionally biased region" description="Basic and acidic residues" evidence="1">
    <location>
        <begin position="13"/>
        <end position="23"/>
    </location>
</feature>
<feature type="region of interest" description="Disordered" evidence="1">
    <location>
        <begin position="140"/>
        <end position="182"/>
    </location>
</feature>
<dbReference type="Proteomes" id="UP001501358">
    <property type="component" value="Unassembled WGS sequence"/>
</dbReference>
<dbReference type="RefSeq" id="WP_344381223.1">
    <property type="nucleotide sequence ID" value="NZ_BAAATA010000001.1"/>
</dbReference>
<organism evidence="3 4">
    <name type="scientific">Streptomyces thermolineatus</name>
    <dbReference type="NCBI Taxonomy" id="44033"/>
    <lineage>
        <taxon>Bacteria</taxon>
        <taxon>Bacillati</taxon>
        <taxon>Actinomycetota</taxon>
        <taxon>Actinomycetes</taxon>
        <taxon>Kitasatosporales</taxon>
        <taxon>Streptomycetaceae</taxon>
        <taxon>Streptomyces</taxon>
    </lineage>
</organism>